<dbReference type="SUPFAM" id="SSF51182">
    <property type="entry name" value="RmlC-like cupins"/>
    <property type="match status" value="1"/>
</dbReference>
<dbReference type="PANTHER" id="PTHR35848:SF6">
    <property type="entry name" value="CUPIN TYPE-2 DOMAIN-CONTAINING PROTEIN"/>
    <property type="match status" value="1"/>
</dbReference>
<dbReference type="InterPro" id="IPR011051">
    <property type="entry name" value="RmlC_Cupin_sf"/>
</dbReference>
<dbReference type="Gene3D" id="2.60.120.10">
    <property type="entry name" value="Jelly Rolls"/>
    <property type="match status" value="1"/>
</dbReference>
<keyword evidence="4" id="KW-1185">Reference proteome</keyword>
<dbReference type="Pfam" id="PF07883">
    <property type="entry name" value="Cupin_2"/>
    <property type="match status" value="1"/>
</dbReference>
<feature type="domain" description="Cupin type-2" evidence="2">
    <location>
        <begin position="41"/>
        <end position="107"/>
    </location>
</feature>
<dbReference type="GO" id="GO:0046872">
    <property type="term" value="F:metal ion binding"/>
    <property type="evidence" value="ECO:0007669"/>
    <property type="project" value="UniProtKB-KW"/>
</dbReference>
<keyword evidence="1" id="KW-0479">Metal-binding</keyword>
<dbReference type="InterPro" id="IPR013096">
    <property type="entry name" value="Cupin_2"/>
</dbReference>
<dbReference type="EMBL" id="CP003058">
    <property type="protein sequence ID" value="AEQ23538.1"/>
    <property type="molecule type" value="Genomic_DNA"/>
</dbReference>
<dbReference type="STRING" id="568816.Acin_2346"/>
<proteinExistence type="predicted"/>
<dbReference type="InterPro" id="IPR014710">
    <property type="entry name" value="RmlC-like_jellyroll"/>
</dbReference>
<dbReference type="Proteomes" id="UP000007093">
    <property type="component" value="Chromosome"/>
</dbReference>
<dbReference type="RefSeq" id="WP_009016329.1">
    <property type="nucleotide sequence ID" value="NC_016077.1"/>
</dbReference>
<dbReference type="AlphaFoldDB" id="G4Q756"/>
<dbReference type="PANTHER" id="PTHR35848">
    <property type="entry name" value="OXALATE-BINDING PROTEIN"/>
    <property type="match status" value="1"/>
</dbReference>
<accession>G4Q756</accession>
<dbReference type="CDD" id="cd02221">
    <property type="entry name" value="cupin_TM1287-like"/>
    <property type="match status" value="1"/>
</dbReference>
<dbReference type="InParanoid" id="G4Q756"/>
<dbReference type="KEGG" id="ain:Acin_2346"/>
<dbReference type="GeneID" id="92879517"/>
<reference evidence="3 4" key="1">
    <citation type="journal article" date="2011" name="J. Bacteriol.">
        <title>Complete genome sequence of Acidaminococcus intestini RYC-MR95, a Gram-negative bacterium from the phylum Firmicutes.</title>
        <authorList>
            <person name="D'Auria G."/>
            <person name="Galan J.C."/>
            <person name="Rodriguez-Alcayna M."/>
            <person name="Moya A."/>
            <person name="Baquero F."/>
            <person name="Latorre A."/>
        </authorList>
    </citation>
    <scope>NUCLEOTIDE SEQUENCE [LARGE SCALE GENOMIC DNA]</scope>
    <source>
        <strain evidence="3 4">RyC-MR95</strain>
    </source>
</reference>
<organism evidence="3 4">
    <name type="scientific">Acidaminococcus intestini (strain RyC-MR95)</name>
    <dbReference type="NCBI Taxonomy" id="568816"/>
    <lineage>
        <taxon>Bacteria</taxon>
        <taxon>Bacillati</taxon>
        <taxon>Bacillota</taxon>
        <taxon>Negativicutes</taxon>
        <taxon>Acidaminococcales</taxon>
        <taxon>Acidaminococcaceae</taxon>
        <taxon>Acidaminococcus</taxon>
    </lineage>
</organism>
<protein>
    <recommendedName>
        <fullName evidence="2">Cupin type-2 domain-containing protein</fullName>
    </recommendedName>
</protein>
<dbReference type="PATRIC" id="fig|568816.4.peg.2275"/>
<name>G4Q756_ACIIR</name>
<dbReference type="InterPro" id="IPR051610">
    <property type="entry name" value="GPI/OXD"/>
</dbReference>
<evidence type="ECO:0000259" key="2">
    <source>
        <dbReference type="Pfam" id="PF07883"/>
    </source>
</evidence>
<evidence type="ECO:0000313" key="3">
    <source>
        <dbReference type="EMBL" id="AEQ23538.1"/>
    </source>
</evidence>
<dbReference type="HOGENOM" id="CLU_116722_3_1_9"/>
<gene>
    <name evidence="3" type="ordered locus">Acin_2346</name>
</gene>
<dbReference type="eggNOG" id="COG1917">
    <property type="taxonomic scope" value="Bacteria"/>
</dbReference>
<evidence type="ECO:0000313" key="4">
    <source>
        <dbReference type="Proteomes" id="UP000007093"/>
    </source>
</evidence>
<evidence type="ECO:0000256" key="1">
    <source>
        <dbReference type="ARBA" id="ARBA00022723"/>
    </source>
</evidence>
<sequence length="114" mass="12244">MAIYHTLTRTVKENPQTGSIISDAIMDPETLGKGVKMFAQVTLKPGCAVPIHQHVGNNETYYLIQGSGEYTDEDKKFTVKAGDVTFCADGGTHGLLNTGKEDLVFVALIANTIA</sequence>